<evidence type="ECO:0000313" key="2">
    <source>
        <dbReference type="Proteomes" id="UP000064967"/>
    </source>
</evidence>
<sequence length="360" mass="39624">MRLLHARLRNIGPFVDTELQLSRAPLVTEAPVEPEEGGLTVFFGGSGTGKTLLLSVLAMTRPGHALPPLPVHLAQAKERASDEPSYAVTEWTLGDDDPSRQHPLIITSPSAVLPDETAEQTTGRRREQAAFDRRAQTEGGFVFVTFSGARWFSRTPNMLTTPERTLLRHDVRQPASFDDPTRADLTRETKQVLTYATIGRALAEREGGAERLVRFETALREVVDVMLEPFDLRYAGVNPFTLEPEMRDHTGRTFVFDALPRPARHLVALGALSLRALAAAYPNAEHPRVTEGVVAVDDVESQQEPTLLRALLPLFRRALPNVQWLLTTASTQLALAAGPSNVVALRRSDTAIEISEGNLH</sequence>
<dbReference type="RefSeq" id="WP_146654208.1">
    <property type="nucleotide sequence ID" value="NZ_CP012333.1"/>
</dbReference>
<dbReference type="KEGG" id="llu:AKJ09_10094"/>
<keyword evidence="2" id="KW-1185">Reference proteome</keyword>
<dbReference type="OrthoDB" id="5490353at2"/>
<gene>
    <name evidence="1" type="ORF">AKJ09_10094</name>
</gene>
<dbReference type="AlphaFoldDB" id="A0A0K1QCC3"/>
<name>A0A0K1QCC3_9BACT</name>
<dbReference type="EMBL" id="CP012333">
    <property type="protein sequence ID" value="AKV03431.1"/>
    <property type="molecule type" value="Genomic_DNA"/>
</dbReference>
<dbReference type="InterPro" id="IPR027417">
    <property type="entry name" value="P-loop_NTPase"/>
</dbReference>
<dbReference type="SUPFAM" id="SSF52540">
    <property type="entry name" value="P-loop containing nucleoside triphosphate hydrolases"/>
    <property type="match status" value="1"/>
</dbReference>
<accession>A0A0K1QCC3</accession>
<evidence type="ECO:0000313" key="1">
    <source>
        <dbReference type="EMBL" id="AKV03431.1"/>
    </source>
</evidence>
<reference evidence="1 2" key="1">
    <citation type="submission" date="2015-08" db="EMBL/GenBank/DDBJ databases">
        <authorList>
            <person name="Babu N.S."/>
            <person name="Beckwith C.J."/>
            <person name="Beseler K.G."/>
            <person name="Brison A."/>
            <person name="Carone J.V."/>
            <person name="Caskin T.P."/>
            <person name="Diamond M."/>
            <person name="Durham M.E."/>
            <person name="Foxe J.M."/>
            <person name="Go M."/>
            <person name="Henderson B.A."/>
            <person name="Jones I.B."/>
            <person name="McGettigan J.A."/>
            <person name="Micheletti S.J."/>
            <person name="Nasrallah M.E."/>
            <person name="Ortiz D."/>
            <person name="Piller C.R."/>
            <person name="Privatt S.R."/>
            <person name="Schneider S.L."/>
            <person name="Sharp S."/>
            <person name="Smith T.C."/>
            <person name="Stanton J.D."/>
            <person name="Ullery H.E."/>
            <person name="Wilson R.J."/>
            <person name="Serrano M.G."/>
            <person name="Buck G."/>
            <person name="Lee V."/>
            <person name="Wang Y."/>
            <person name="Carvalho R."/>
            <person name="Voegtly L."/>
            <person name="Shi R."/>
            <person name="Duckworth R."/>
            <person name="Johnson A."/>
            <person name="Loviza R."/>
            <person name="Walstead R."/>
            <person name="Shah Z."/>
            <person name="Kiflezghi M."/>
            <person name="Wade K."/>
            <person name="Ball S.L."/>
            <person name="Bradley K.W."/>
            <person name="Asai D.J."/>
            <person name="Bowman C.A."/>
            <person name="Russell D.A."/>
            <person name="Pope W.H."/>
            <person name="Jacobs-Sera D."/>
            <person name="Hendrix R.W."/>
            <person name="Hatfull G.F."/>
        </authorList>
    </citation>
    <scope>NUCLEOTIDE SEQUENCE [LARGE SCALE GENOMIC DNA]</scope>
    <source>
        <strain evidence="1 2">DSM 27648</strain>
    </source>
</reference>
<proteinExistence type="predicted"/>
<dbReference type="Proteomes" id="UP000064967">
    <property type="component" value="Chromosome"/>
</dbReference>
<organism evidence="1 2">
    <name type="scientific">Labilithrix luteola</name>
    <dbReference type="NCBI Taxonomy" id="1391654"/>
    <lineage>
        <taxon>Bacteria</taxon>
        <taxon>Pseudomonadati</taxon>
        <taxon>Myxococcota</taxon>
        <taxon>Polyangia</taxon>
        <taxon>Polyangiales</taxon>
        <taxon>Labilitrichaceae</taxon>
        <taxon>Labilithrix</taxon>
    </lineage>
</organism>
<protein>
    <submittedName>
        <fullName evidence="1">Uncharacterized protein</fullName>
    </submittedName>
</protein>